<dbReference type="Gene3D" id="3.60.130.10">
    <property type="entry name" value="Clavaminate synthase-like"/>
    <property type="match status" value="1"/>
</dbReference>
<dbReference type="GO" id="GO:0051213">
    <property type="term" value="F:dioxygenase activity"/>
    <property type="evidence" value="ECO:0007669"/>
    <property type="project" value="UniProtKB-KW"/>
</dbReference>
<dbReference type="AlphaFoldDB" id="A0A6S7I6D0"/>
<reference evidence="3" key="1">
    <citation type="submission" date="2020-04" db="EMBL/GenBank/DDBJ databases">
        <authorList>
            <person name="Alioto T."/>
            <person name="Alioto T."/>
            <person name="Gomez Garrido J."/>
        </authorList>
    </citation>
    <scope>NUCLEOTIDE SEQUENCE</scope>
    <source>
        <strain evidence="3">A484AB</strain>
    </source>
</reference>
<evidence type="ECO:0000259" key="2">
    <source>
        <dbReference type="Pfam" id="PF02668"/>
    </source>
</evidence>
<dbReference type="EMBL" id="CACRXK020007531">
    <property type="protein sequence ID" value="CAB4012499.1"/>
    <property type="molecule type" value="Genomic_DNA"/>
</dbReference>
<proteinExistence type="predicted"/>
<comment type="caution">
    <text evidence="3">The sequence shown here is derived from an EMBL/GenBank/DDBJ whole genome shotgun (WGS) entry which is preliminary data.</text>
</comment>
<dbReference type="Proteomes" id="UP001152795">
    <property type="component" value="Unassembled WGS sequence"/>
</dbReference>
<evidence type="ECO:0000256" key="1">
    <source>
        <dbReference type="ARBA" id="ARBA00023002"/>
    </source>
</evidence>
<keyword evidence="3" id="KW-0223">Dioxygenase</keyword>
<accession>A0A6S7I6D0</accession>
<dbReference type="PANTHER" id="PTHR10696:SF33">
    <property type="entry name" value="GAMMA-BUTYROBETAINE DIOXYGENASE"/>
    <property type="match status" value="1"/>
</dbReference>
<organism evidence="3 4">
    <name type="scientific">Paramuricea clavata</name>
    <name type="common">Red gorgonian</name>
    <name type="synonym">Violescent sea-whip</name>
    <dbReference type="NCBI Taxonomy" id="317549"/>
    <lineage>
        <taxon>Eukaryota</taxon>
        <taxon>Metazoa</taxon>
        <taxon>Cnidaria</taxon>
        <taxon>Anthozoa</taxon>
        <taxon>Octocorallia</taxon>
        <taxon>Malacalcyonacea</taxon>
        <taxon>Plexauridae</taxon>
        <taxon>Paramuricea</taxon>
    </lineage>
</organism>
<dbReference type="InterPro" id="IPR050411">
    <property type="entry name" value="AlphaKG_dependent_hydroxylases"/>
</dbReference>
<dbReference type="GO" id="GO:0005739">
    <property type="term" value="C:mitochondrion"/>
    <property type="evidence" value="ECO:0007669"/>
    <property type="project" value="TreeGrafter"/>
</dbReference>
<dbReference type="GO" id="GO:0045329">
    <property type="term" value="P:carnitine biosynthetic process"/>
    <property type="evidence" value="ECO:0007669"/>
    <property type="project" value="TreeGrafter"/>
</dbReference>
<gene>
    <name evidence="3" type="ORF">PACLA_8A059099</name>
</gene>
<protein>
    <submittedName>
        <fullName evidence="3">Gamma-butyrobetaine dioxygenase-like</fullName>
    </submittedName>
</protein>
<keyword evidence="4" id="KW-1185">Reference proteome</keyword>
<name>A0A6S7I6D0_PARCT</name>
<feature type="domain" description="TauD/TfdA-like" evidence="2">
    <location>
        <begin position="1"/>
        <end position="142"/>
    </location>
</feature>
<dbReference type="Pfam" id="PF02668">
    <property type="entry name" value="TauD"/>
    <property type="match status" value="1"/>
</dbReference>
<dbReference type="InterPro" id="IPR042098">
    <property type="entry name" value="TauD-like_sf"/>
</dbReference>
<evidence type="ECO:0000313" key="3">
    <source>
        <dbReference type="EMBL" id="CAB4012499.1"/>
    </source>
</evidence>
<dbReference type="InterPro" id="IPR003819">
    <property type="entry name" value="TauD/TfdA-like"/>
</dbReference>
<evidence type="ECO:0000313" key="4">
    <source>
        <dbReference type="Proteomes" id="UP001152795"/>
    </source>
</evidence>
<dbReference type="SUPFAM" id="SSF51197">
    <property type="entry name" value="Clavaminate synthase-like"/>
    <property type="match status" value="1"/>
</dbReference>
<dbReference type="OrthoDB" id="5980095at2759"/>
<sequence>MLHCIEQTEGEGGANLWVDGFHAANLLFEEDQESFQILANTPVAFRNVTQTKVGKFYSASRRPIIRVDHEKKIEQATYSDEFRYNHMSIEPKLMKSFYKAYFRYSELMVDEKTSFWHKMKPGDLMTTNNYRVLHARTAFKDRSDNVRLLELGYFDLDCVQSKIRLLAEEQGIPSPLV</sequence>
<keyword evidence="1" id="KW-0560">Oxidoreductase</keyword>
<dbReference type="PANTHER" id="PTHR10696">
    <property type="entry name" value="GAMMA-BUTYROBETAINE HYDROXYLASE-RELATED"/>
    <property type="match status" value="1"/>
</dbReference>